<dbReference type="SUPFAM" id="SSF50978">
    <property type="entry name" value="WD40 repeat-like"/>
    <property type="match status" value="1"/>
</dbReference>
<dbReference type="VEuPathDB" id="FungiDB:H310_11556"/>
<keyword evidence="4" id="KW-0539">Nucleus</keyword>
<dbReference type="PANTHER" id="PTHR44040:SF1">
    <property type="entry name" value="RETINOBLASTOMA-BINDING PROTEIN 5"/>
    <property type="match status" value="1"/>
</dbReference>
<evidence type="ECO:0000256" key="3">
    <source>
        <dbReference type="ARBA" id="ARBA00022737"/>
    </source>
</evidence>
<dbReference type="InterPro" id="IPR036322">
    <property type="entry name" value="WD40_repeat_dom_sf"/>
</dbReference>
<comment type="caution">
    <text evidence="6">The sequence shown here is derived from an EMBL/GenBank/DDBJ whole genome shotgun (WGS) entry which is preliminary data.</text>
</comment>
<dbReference type="Gene3D" id="2.130.10.10">
    <property type="entry name" value="YVTN repeat-like/Quinoprotein amine dehydrogenase"/>
    <property type="match status" value="1"/>
</dbReference>
<name>A0A3R7CZF1_9STRA</name>
<gene>
    <name evidence="6" type="ORF">DYB32_005623</name>
</gene>
<protein>
    <submittedName>
        <fullName evidence="6">Uncharacterized protein</fullName>
    </submittedName>
</protein>
<dbReference type="AlphaFoldDB" id="A0A3R7CZF1"/>
<evidence type="ECO:0000256" key="2">
    <source>
        <dbReference type="ARBA" id="ARBA00022574"/>
    </source>
</evidence>
<evidence type="ECO:0000313" key="7">
    <source>
        <dbReference type="Proteomes" id="UP000285060"/>
    </source>
</evidence>
<evidence type="ECO:0000256" key="4">
    <source>
        <dbReference type="ARBA" id="ARBA00023242"/>
    </source>
</evidence>
<sequence length="553" mass="59520">MQSGCDYPDFPFLVFRHHSMNVALVRAVCRPVRVNPTESLGVCGGQWQEIDGAEKATCLAFNPWGTLLSVGEKEGLVILWDFSSIPNIIRELGPKKVSSSIPDIKQATSCAWSPDGRILAVACELKAASGSARKGTLLLWEVETSTLLAAVACESMATHIAFAPLSMFTSFSPIDVSTAARSVLLSCASGDLQTISWTTSAIDASANGATTLHYIDPSNAMRLHFHTVTIDTVPIFASVGQGDGGAPSASSAPSVPSTRSTAPVVMAKFGSDVIFVVSMKGSIAMLDPHTFEVLGGLSLPSVVISSVDLYVDATSLLVPSTKGVHEVLLLRHAPWMEEGRVYTAGAAVRAPWIMASKSPDRQFVLGIPQPRGLFVGEKGMFMWRCRSKDPTDDDDRNEGNMYHDHRFAGELVAVAWHPTRENLIVVSSAGSVHVLEVPYESSWPGAMYPPGFTLITDNVVYDEPEDEFDMVEPRPPPCPDDPAAAVDVISIDDEDGAWLKYLPASPVTTWNHEAPSFDEDDVSSIFDCMKARPPPPMATAPSTKSKKRKTGGR</sequence>
<feature type="region of interest" description="Disordered" evidence="5">
    <location>
        <begin position="526"/>
        <end position="553"/>
    </location>
</feature>
<dbReference type="InterPro" id="IPR037850">
    <property type="entry name" value="RBBP5/Swd1"/>
</dbReference>
<keyword evidence="3" id="KW-0677">Repeat</keyword>
<dbReference type="GO" id="GO:0048188">
    <property type="term" value="C:Set1C/COMPASS complex"/>
    <property type="evidence" value="ECO:0007669"/>
    <property type="project" value="InterPro"/>
</dbReference>
<keyword evidence="2" id="KW-0853">WD repeat</keyword>
<evidence type="ECO:0000313" key="6">
    <source>
        <dbReference type="EMBL" id="RHY28892.1"/>
    </source>
</evidence>
<reference evidence="6 7" key="1">
    <citation type="submission" date="2018-08" db="EMBL/GenBank/DDBJ databases">
        <title>Aphanomyces genome sequencing and annotation.</title>
        <authorList>
            <person name="Minardi D."/>
            <person name="Oidtmann B."/>
            <person name="Van Der Giezen M."/>
            <person name="Studholme D.J."/>
        </authorList>
    </citation>
    <scope>NUCLEOTIDE SEQUENCE [LARGE SCALE GENOMIC DNA]</scope>
    <source>
        <strain evidence="6 7">NJM0002</strain>
    </source>
</reference>
<accession>A0A3R7CZF1</accession>
<feature type="compositionally biased region" description="Basic residues" evidence="5">
    <location>
        <begin position="544"/>
        <end position="553"/>
    </location>
</feature>
<dbReference type="PANTHER" id="PTHR44040">
    <property type="entry name" value="RETINOBLASTOMA-BINDING PROTEIN 5"/>
    <property type="match status" value="1"/>
</dbReference>
<dbReference type="EMBL" id="QUSY01000509">
    <property type="protein sequence ID" value="RHY28892.1"/>
    <property type="molecule type" value="Genomic_DNA"/>
</dbReference>
<dbReference type="Pfam" id="PF00400">
    <property type="entry name" value="WD40"/>
    <property type="match status" value="1"/>
</dbReference>
<evidence type="ECO:0000256" key="1">
    <source>
        <dbReference type="ARBA" id="ARBA00004123"/>
    </source>
</evidence>
<comment type="subcellular location">
    <subcellularLocation>
        <location evidence="1">Nucleus</location>
    </subcellularLocation>
</comment>
<organism evidence="6 7">
    <name type="scientific">Aphanomyces invadans</name>
    <dbReference type="NCBI Taxonomy" id="157072"/>
    <lineage>
        <taxon>Eukaryota</taxon>
        <taxon>Sar</taxon>
        <taxon>Stramenopiles</taxon>
        <taxon>Oomycota</taxon>
        <taxon>Saprolegniomycetes</taxon>
        <taxon>Saprolegniales</taxon>
        <taxon>Verrucalvaceae</taxon>
        <taxon>Aphanomyces</taxon>
    </lineage>
</organism>
<dbReference type="InterPro" id="IPR015943">
    <property type="entry name" value="WD40/YVTN_repeat-like_dom_sf"/>
</dbReference>
<dbReference type="SMART" id="SM00320">
    <property type="entry name" value="WD40"/>
    <property type="match status" value="3"/>
</dbReference>
<evidence type="ECO:0000256" key="5">
    <source>
        <dbReference type="SAM" id="MobiDB-lite"/>
    </source>
</evidence>
<keyword evidence="7" id="KW-1185">Reference proteome</keyword>
<dbReference type="Proteomes" id="UP000285060">
    <property type="component" value="Unassembled WGS sequence"/>
</dbReference>
<dbReference type="InterPro" id="IPR001680">
    <property type="entry name" value="WD40_rpt"/>
</dbReference>
<proteinExistence type="predicted"/>